<dbReference type="GO" id="GO:0008999">
    <property type="term" value="F:protein-N-terminal-alanine acetyltransferase activity"/>
    <property type="evidence" value="ECO:0007669"/>
    <property type="project" value="TreeGrafter"/>
</dbReference>
<dbReference type="Pfam" id="PF13302">
    <property type="entry name" value="Acetyltransf_3"/>
    <property type="match status" value="1"/>
</dbReference>
<dbReference type="AlphaFoldDB" id="A0A167D6X5"/>
<evidence type="ECO:0000313" key="2">
    <source>
        <dbReference type="EMBL" id="ANB12555.1"/>
    </source>
</evidence>
<dbReference type="RefSeq" id="XP_018735032.1">
    <property type="nucleotide sequence ID" value="XM_018882778.1"/>
</dbReference>
<accession>A0A167D6X5</accession>
<gene>
    <name evidence="2" type="ORF">AWJ20_812</name>
</gene>
<dbReference type="SUPFAM" id="SSF55729">
    <property type="entry name" value="Acyl-CoA N-acyltransferases (Nat)"/>
    <property type="match status" value="1"/>
</dbReference>
<keyword evidence="3" id="KW-1185">Reference proteome</keyword>
<feature type="domain" description="N-acetyltransferase" evidence="1">
    <location>
        <begin position="36"/>
        <end position="174"/>
    </location>
</feature>
<dbReference type="GO" id="GO:1990189">
    <property type="term" value="F:protein N-terminal-serine acetyltransferase activity"/>
    <property type="evidence" value="ECO:0007669"/>
    <property type="project" value="TreeGrafter"/>
</dbReference>
<dbReference type="InterPro" id="IPR016181">
    <property type="entry name" value="Acyl_CoA_acyltransferase"/>
</dbReference>
<name>A0A167D6X5_9ASCO</name>
<dbReference type="PANTHER" id="PTHR43441:SF2">
    <property type="entry name" value="FAMILY ACETYLTRANSFERASE, PUTATIVE (AFU_ORTHOLOGUE AFUA_7G00850)-RELATED"/>
    <property type="match status" value="1"/>
</dbReference>
<dbReference type="Proteomes" id="UP000189580">
    <property type="component" value="Chromosome a"/>
</dbReference>
<organism evidence="2 3">
    <name type="scientific">Sugiyamaella lignohabitans</name>
    <dbReference type="NCBI Taxonomy" id="796027"/>
    <lineage>
        <taxon>Eukaryota</taxon>
        <taxon>Fungi</taxon>
        <taxon>Dikarya</taxon>
        <taxon>Ascomycota</taxon>
        <taxon>Saccharomycotina</taxon>
        <taxon>Dipodascomycetes</taxon>
        <taxon>Dipodascales</taxon>
        <taxon>Trichomonascaceae</taxon>
        <taxon>Sugiyamaella</taxon>
    </lineage>
</organism>
<dbReference type="InterPro" id="IPR051908">
    <property type="entry name" value="Ribosomal_N-acetyltransferase"/>
</dbReference>
<proteinExistence type="predicted"/>
<dbReference type="InterPro" id="IPR000182">
    <property type="entry name" value="GNAT_dom"/>
</dbReference>
<dbReference type="KEGG" id="slb:AWJ20_812"/>
<dbReference type="GeneID" id="30037886"/>
<dbReference type="PANTHER" id="PTHR43441">
    <property type="entry name" value="RIBOSOMAL-PROTEIN-SERINE ACETYLTRANSFERASE"/>
    <property type="match status" value="1"/>
</dbReference>
<evidence type="ECO:0000259" key="1">
    <source>
        <dbReference type="Pfam" id="PF13302"/>
    </source>
</evidence>
<dbReference type="OrthoDB" id="41238at2759"/>
<evidence type="ECO:0000313" key="3">
    <source>
        <dbReference type="Proteomes" id="UP000189580"/>
    </source>
</evidence>
<dbReference type="Gene3D" id="3.40.630.30">
    <property type="match status" value="1"/>
</dbReference>
<dbReference type="EMBL" id="CP014501">
    <property type="protein sequence ID" value="ANB12555.1"/>
    <property type="molecule type" value="Genomic_DNA"/>
</dbReference>
<protein>
    <recommendedName>
        <fullName evidence="1">N-acetyltransferase domain-containing protein</fullName>
    </recommendedName>
</protein>
<reference evidence="2 3" key="1">
    <citation type="submission" date="2016-02" db="EMBL/GenBank/DDBJ databases">
        <title>Complete genome sequence and transcriptome regulation of the pentose utilising yeast Sugiyamaella lignohabitans.</title>
        <authorList>
            <person name="Bellasio M."/>
            <person name="Peymann A."/>
            <person name="Valli M."/>
            <person name="Sipitzky M."/>
            <person name="Graf A."/>
            <person name="Sauer M."/>
            <person name="Marx H."/>
            <person name="Mattanovich D."/>
        </authorList>
    </citation>
    <scope>NUCLEOTIDE SEQUENCE [LARGE SCALE GENOMIC DNA]</scope>
    <source>
        <strain evidence="2 3">CBS 10342</strain>
    </source>
</reference>
<dbReference type="FunFam" id="3.40.630.30:FF:000047">
    <property type="entry name" value="Acetyltransferase, GNAT family"/>
    <property type="match status" value="1"/>
</dbReference>
<sequence length="234" mass="26500">MEASSGERPVGAVVANAEVPAGRPGRISIRGRTVSLVPLESRHADQLYPLIAGKENEQLWDYMLVGPFKSVHEFKECITSYANSTDDAFYAIIDNATSEAVGYISFLNINPTHKSIELGNILYTSKLQRTVGATEAVYLMSRYALEDLGYRRYEWKCNNLNAPSRRAALRYGFQFEGVFRNHFIVKGRSRDTAWFSILDSEWPVGKKAFEGWLDPSNFDANGKQLRKLEQFRQS</sequence>